<dbReference type="Gene3D" id="3.40.50.300">
    <property type="entry name" value="P-loop containing nucleotide triphosphate hydrolases"/>
    <property type="match status" value="1"/>
</dbReference>
<evidence type="ECO:0000313" key="9">
    <source>
        <dbReference type="EMBL" id="ESR36765.1"/>
    </source>
</evidence>
<sequence length="677" mass="76198">MEISSSVASKLGELLVEATINQARYLLCFNSIINELKDKETNLKEAKGGINEKIEQERQIHRAIVIEKDVEKWLKDVDKEMADVRNLKAKIDEKKSCLNGWCPNWGWRCWLGRKASKKTSELSDLQKKCGKFSSIIEALKRDSTTIVGLYGISGVGKTTLANFVGNQLRQEKIFDEVGIATVSQDPDIIKVQGELAKSLGWALNEKHEKERADRLRLMFSESKSSKILIILDDVWNELDLKTIGIPVGDGDNCYKILLTTRLQPVCDRMRCDPQIQLGVLKQEEGLALLREHAGIVVSNSTLIGVSERVADECKGLPLAIKAVGSALKGKGFDEWNLALDKLQDAKLNTIECIGNEDQDVYRCLKFSCDYLNDEDSRSCFLLCSLFPEDYEIDLDDLVGYAVGLRWYRAESIEKVRSLLSGTIKELKASSLLLDAGNDRFVKTHDIVRDVALWIGSMEKKYFTSKVGIGLAEQAVEKYKGIFLMGNEKKELPSGLVCPNLHILRLENAKYGDRLQVPEYFFEKMPALKVITIIVLQLIRCKVSDASFLGKLKRLQIVCVNGSPIEVPEEFEDQLSRLKLLLFIDSGSISPITIKKFPQLEEFYGWIKDWEAEGMSSEEITVTNLKLERKKKMNFLDGAGLHNIVPSIDEGGLNELTHLFVNYCEDLECNADASQSPH</sequence>
<dbReference type="InterPro" id="IPR050905">
    <property type="entry name" value="Plant_NBS-LRR"/>
</dbReference>
<evidence type="ECO:0000256" key="3">
    <source>
        <dbReference type="ARBA" id="ARBA00022737"/>
    </source>
</evidence>
<keyword evidence="3" id="KW-0677">Repeat</keyword>
<evidence type="ECO:0000256" key="7">
    <source>
        <dbReference type="SAM" id="Coils"/>
    </source>
</evidence>
<dbReference type="Gene3D" id="3.80.10.10">
    <property type="entry name" value="Ribonuclease Inhibitor"/>
    <property type="match status" value="1"/>
</dbReference>
<gene>
    <name evidence="9" type="ORF">CICLE_v10030075mg</name>
</gene>
<organism evidence="9 10">
    <name type="scientific">Citrus clementina</name>
    <name type="common">Clementine</name>
    <name type="synonym">Citrus deliciosa x Citrus sinensis</name>
    <dbReference type="NCBI Taxonomy" id="85681"/>
    <lineage>
        <taxon>Eukaryota</taxon>
        <taxon>Viridiplantae</taxon>
        <taxon>Streptophyta</taxon>
        <taxon>Embryophyta</taxon>
        <taxon>Tracheophyta</taxon>
        <taxon>Spermatophyta</taxon>
        <taxon>Magnoliopsida</taxon>
        <taxon>eudicotyledons</taxon>
        <taxon>Gunneridae</taxon>
        <taxon>Pentapetalae</taxon>
        <taxon>rosids</taxon>
        <taxon>malvids</taxon>
        <taxon>Sapindales</taxon>
        <taxon>Rutaceae</taxon>
        <taxon>Aurantioideae</taxon>
        <taxon>Citrus</taxon>
    </lineage>
</organism>
<dbReference type="EMBL" id="KI536978">
    <property type="protein sequence ID" value="ESR36765.1"/>
    <property type="molecule type" value="Genomic_DNA"/>
</dbReference>
<dbReference type="GO" id="GO:0006952">
    <property type="term" value="P:defense response"/>
    <property type="evidence" value="ECO:0007669"/>
    <property type="project" value="UniProtKB-KW"/>
</dbReference>
<dbReference type="Gene3D" id="1.10.10.10">
    <property type="entry name" value="Winged helix-like DNA-binding domain superfamily/Winged helix DNA-binding domain"/>
    <property type="match status" value="1"/>
</dbReference>
<feature type="coiled-coil region" evidence="7">
    <location>
        <begin position="36"/>
        <end position="94"/>
    </location>
</feature>
<dbReference type="PANTHER" id="PTHR33463">
    <property type="entry name" value="NB-ARC DOMAIN-CONTAINING PROTEIN-RELATED"/>
    <property type="match status" value="1"/>
</dbReference>
<keyword evidence="2" id="KW-0433">Leucine-rich repeat</keyword>
<evidence type="ECO:0000256" key="1">
    <source>
        <dbReference type="ARBA" id="ARBA00008894"/>
    </source>
</evidence>
<dbReference type="InterPro" id="IPR002182">
    <property type="entry name" value="NB-ARC"/>
</dbReference>
<evidence type="ECO:0000256" key="4">
    <source>
        <dbReference type="ARBA" id="ARBA00022741"/>
    </source>
</evidence>
<dbReference type="SUPFAM" id="SSF52058">
    <property type="entry name" value="L domain-like"/>
    <property type="match status" value="1"/>
</dbReference>
<feature type="domain" description="AAA+ ATPase" evidence="8">
    <location>
        <begin position="143"/>
        <end position="281"/>
    </location>
</feature>
<dbReference type="InterPro" id="IPR032675">
    <property type="entry name" value="LRR_dom_sf"/>
</dbReference>
<dbReference type="Gramene" id="ESR36765">
    <property type="protein sequence ID" value="ESR36765"/>
    <property type="gene ID" value="CICLE_v10030075mg"/>
</dbReference>
<name>V4SD76_CITCL</name>
<dbReference type="Proteomes" id="UP000030687">
    <property type="component" value="Unassembled WGS sequence"/>
</dbReference>
<dbReference type="FunFam" id="3.40.50.300:FF:001091">
    <property type="entry name" value="Probable disease resistance protein At1g61300"/>
    <property type="match status" value="1"/>
</dbReference>
<dbReference type="OMA" id="TINQARY"/>
<comment type="similarity">
    <text evidence="1">Belongs to the disease resistance NB-LRR family.</text>
</comment>
<dbReference type="InterPro" id="IPR036388">
    <property type="entry name" value="WH-like_DNA-bd_sf"/>
</dbReference>
<dbReference type="PANTHER" id="PTHR33463:SF135">
    <property type="entry name" value="RESISTANCE PROTEIN RPS2, PUTATIVE-RELATED"/>
    <property type="match status" value="1"/>
</dbReference>
<evidence type="ECO:0000256" key="5">
    <source>
        <dbReference type="ARBA" id="ARBA00022821"/>
    </source>
</evidence>
<keyword evidence="10" id="KW-1185">Reference proteome</keyword>
<evidence type="ECO:0000256" key="2">
    <source>
        <dbReference type="ARBA" id="ARBA00022614"/>
    </source>
</evidence>
<dbReference type="AlphaFoldDB" id="V4SD76"/>
<keyword evidence="4" id="KW-0547">Nucleotide-binding</keyword>
<dbReference type="eggNOG" id="KOG4658">
    <property type="taxonomic scope" value="Eukaryota"/>
</dbReference>
<evidence type="ECO:0000313" key="10">
    <source>
        <dbReference type="Proteomes" id="UP000030687"/>
    </source>
</evidence>
<dbReference type="GO" id="GO:0005524">
    <property type="term" value="F:ATP binding"/>
    <property type="evidence" value="ECO:0007669"/>
    <property type="project" value="UniProtKB-KW"/>
</dbReference>
<dbReference type="InterPro" id="IPR042197">
    <property type="entry name" value="Apaf_helical"/>
</dbReference>
<keyword evidence="6" id="KW-0067">ATP-binding</keyword>
<keyword evidence="5" id="KW-0611">Plant defense</keyword>
<dbReference type="SMART" id="SM00382">
    <property type="entry name" value="AAA"/>
    <property type="match status" value="1"/>
</dbReference>
<proteinExistence type="inferred from homology"/>
<dbReference type="SUPFAM" id="SSF52540">
    <property type="entry name" value="P-loop containing nucleoside triphosphate hydrolases"/>
    <property type="match status" value="1"/>
</dbReference>
<dbReference type="KEGG" id="cic:CICLE_v10030075mg"/>
<dbReference type="GO" id="GO:0043531">
    <property type="term" value="F:ADP binding"/>
    <property type="evidence" value="ECO:0007669"/>
    <property type="project" value="InterPro"/>
</dbReference>
<dbReference type="InParanoid" id="V4SD76"/>
<keyword evidence="7" id="KW-0175">Coiled coil</keyword>
<dbReference type="InterPro" id="IPR003593">
    <property type="entry name" value="AAA+_ATPase"/>
</dbReference>
<reference evidence="9 10" key="1">
    <citation type="submission" date="2013-10" db="EMBL/GenBank/DDBJ databases">
        <authorList>
            <consortium name="International Citrus Genome Consortium"/>
            <person name="Jenkins J."/>
            <person name="Schmutz J."/>
            <person name="Prochnik S."/>
            <person name="Rokhsar D."/>
            <person name="Gmitter F."/>
            <person name="Ollitrault P."/>
            <person name="Machado M."/>
            <person name="Talon M."/>
            <person name="Wincker P."/>
            <person name="Jaillon O."/>
            <person name="Morgante M."/>
        </authorList>
    </citation>
    <scope>NUCLEOTIDE SEQUENCE</scope>
    <source>
        <strain evidence="10">cv. Clemenules</strain>
    </source>
</reference>
<evidence type="ECO:0000256" key="6">
    <source>
        <dbReference type="ARBA" id="ARBA00022840"/>
    </source>
</evidence>
<protein>
    <recommendedName>
        <fullName evidence="8">AAA+ ATPase domain-containing protein</fullName>
    </recommendedName>
</protein>
<accession>V4SD76</accession>
<evidence type="ECO:0000259" key="8">
    <source>
        <dbReference type="SMART" id="SM00382"/>
    </source>
</evidence>
<dbReference type="Gene3D" id="1.10.8.430">
    <property type="entry name" value="Helical domain of apoptotic protease-activating factors"/>
    <property type="match status" value="1"/>
</dbReference>
<dbReference type="PRINTS" id="PR00364">
    <property type="entry name" value="DISEASERSIST"/>
</dbReference>
<dbReference type="Pfam" id="PF00931">
    <property type="entry name" value="NB-ARC"/>
    <property type="match status" value="1"/>
</dbReference>
<dbReference type="InterPro" id="IPR027417">
    <property type="entry name" value="P-loop_NTPase"/>
</dbReference>